<gene>
    <name evidence="2" type="ORF">DF223_08440</name>
</gene>
<reference evidence="3" key="1">
    <citation type="submission" date="2018-04" db="EMBL/GenBank/DDBJ databases">
        <authorList>
            <person name="Liu S."/>
            <person name="Wang Z."/>
            <person name="Li J."/>
        </authorList>
    </citation>
    <scope>NUCLEOTIDE SEQUENCE [LARGE SCALE GENOMIC DNA]</scope>
    <source>
        <strain evidence="3">622</strain>
    </source>
</reference>
<protein>
    <submittedName>
        <fullName evidence="2">Uncharacterized protein</fullName>
    </submittedName>
</protein>
<name>A0A2U1TDM1_9MICO</name>
<dbReference type="Proteomes" id="UP000244962">
    <property type="component" value="Unassembled WGS sequence"/>
</dbReference>
<proteinExistence type="predicted"/>
<feature type="region of interest" description="Disordered" evidence="1">
    <location>
        <begin position="51"/>
        <end position="73"/>
    </location>
</feature>
<dbReference type="EMBL" id="QEFB01000007">
    <property type="protein sequence ID" value="PWC06991.1"/>
    <property type="molecule type" value="Genomic_DNA"/>
</dbReference>
<sequence>MSNDGVHSIGSAAGSEFVYALMCAPRADGNAPTTIESTRERNRATLQAAALHGVRHTARQRTVQHPSRVNLEE</sequence>
<evidence type="ECO:0000256" key="1">
    <source>
        <dbReference type="SAM" id="MobiDB-lite"/>
    </source>
</evidence>
<dbReference type="AlphaFoldDB" id="A0A2U1TDM1"/>
<accession>A0A2U1TDM1</accession>
<organism evidence="2 3">
    <name type="scientific">Mycetocola zhujimingii</name>
    <dbReference type="NCBI Taxonomy" id="2079792"/>
    <lineage>
        <taxon>Bacteria</taxon>
        <taxon>Bacillati</taxon>
        <taxon>Actinomycetota</taxon>
        <taxon>Actinomycetes</taxon>
        <taxon>Micrococcales</taxon>
        <taxon>Microbacteriaceae</taxon>
        <taxon>Mycetocola</taxon>
    </lineage>
</organism>
<comment type="caution">
    <text evidence="2">The sequence shown here is derived from an EMBL/GenBank/DDBJ whole genome shotgun (WGS) entry which is preliminary data.</text>
</comment>
<evidence type="ECO:0000313" key="2">
    <source>
        <dbReference type="EMBL" id="PWC06991.1"/>
    </source>
</evidence>
<evidence type="ECO:0000313" key="3">
    <source>
        <dbReference type="Proteomes" id="UP000244962"/>
    </source>
</evidence>
<keyword evidence="3" id="KW-1185">Reference proteome</keyword>